<feature type="region of interest" description="Disordered" evidence="1">
    <location>
        <begin position="446"/>
        <end position="525"/>
    </location>
</feature>
<organism evidence="2 3">
    <name type="scientific">Serendipita indica (strain DSM 11827)</name>
    <name type="common">Root endophyte fungus</name>
    <name type="synonym">Piriformospora indica</name>
    <dbReference type="NCBI Taxonomy" id="1109443"/>
    <lineage>
        <taxon>Eukaryota</taxon>
        <taxon>Fungi</taxon>
        <taxon>Dikarya</taxon>
        <taxon>Basidiomycota</taxon>
        <taxon>Agaricomycotina</taxon>
        <taxon>Agaricomycetes</taxon>
        <taxon>Sebacinales</taxon>
        <taxon>Serendipitaceae</taxon>
        <taxon>Serendipita</taxon>
    </lineage>
</organism>
<dbReference type="Gene3D" id="3.30.420.40">
    <property type="match status" value="1"/>
</dbReference>
<name>G4TEL3_SERID</name>
<evidence type="ECO:0000313" key="2">
    <source>
        <dbReference type="EMBL" id="CCA69739.1"/>
    </source>
</evidence>
<dbReference type="STRING" id="1109443.G4TEL3"/>
<dbReference type="EMBL" id="CAFZ01000062">
    <property type="protein sequence ID" value="CCA69739.1"/>
    <property type="molecule type" value="Genomic_DNA"/>
</dbReference>
<comment type="caution">
    <text evidence="2">The sequence shown here is derived from an EMBL/GenBank/DDBJ whole genome shotgun (WGS) entry which is preliminary data.</text>
</comment>
<sequence length="592" mass="65422">MSAFVICQSQSEPRLYKRHEVLIVGSNTTGGMMGLFGKKPDALATPGRCSSIAYSGHNKIVIAFQIGLETTTAAFAYLRLGERPQVHKITKWPGHKDDVFNAEVATIVVYHKPDFVGCGAQAPEFRQQPGYIAERSFPKYLNAFGTDAEKTMTPPRVPLEQIYRDFLRYIHDTIRLAFQSSIPDGSDIWKRLYGTIDSVILIPDSWGDVQKDLVRQAAVEAEICDRSRADSAISFVSDPSPLLHVASEGFGGVRLANGEHLGILTTGHRSTDLDLYLCLEASREPILHQEQTVALHSSPSALASLIDPGMMAIGDNLHSFLKNSDPNWLLRGWKKHYLETFDGETPTSQGLATYDWSSTRLYLNQSHMCSVFSAHIDAFTRAVENLSPPPKYLIATGDLFLSPYLIKAFSPRCGQLDIKLVVLGGCTVLVQAAVLLHARRSTFSESSFRTRPVSTHQQVQPSEATHSTQSWANGYYGDSEVEQPLPSSTVYQHPAQPPAGASWPASPYGQTEEDPPHYNEVNPNLTTLHNTMTSLAVENQRLRLELDAARAGRSPPSSPVDSPTSFSQRQDAKSVLRIFRRRQSESTPTVLN</sequence>
<protein>
    <submittedName>
        <fullName evidence="2">Uncharacterized protein</fullName>
    </submittedName>
</protein>
<accession>G4TEL3</accession>
<feature type="region of interest" description="Disordered" evidence="1">
    <location>
        <begin position="550"/>
        <end position="592"/>
    </location>
</feature>
<evidence type="ECO:0000256" key="1">
    <source>
        <dbReference type="SAM" id="MobiDB-lite"/>
    </source>
</evidence>
<dbReference type="HOGENOM" id="CLU_476601_0_0_1"/>
<dbReference type="Proteomes" id="UP000007148">
    <property type="component" value="Unassembled WGS sequence"/>
</dbReference>
<evidence type="ECO:0000313" key="3">
    <source>
        <dbReference type="Proteomes" id="UP000007148"/>
    </source>
</evidence>
<dbReference type="InParanoid" id="G4TEL3"/>
<keyword evidence="3" id="KW-1185">Reference proteome</keyword>
<proteinExistence type="predicted"/>
<feature type="compositionally biased region" description="Polar residues" evidence="1">
    <location>
        <begin position="452"/>
        <end position="472"/>
    </location>
</feature>
<gene>
    <name evidence="2" type="ORF">PIIN_03680</name>
</gene>
<reference evidence="2 3" key="1">
    <citation type="journal article" date="2011" name="PLoS Pathog.">
        <title>Endophytic Life Strategies Decoded by Genome and Transcriptome Analyses of the Mutualistic Root Symbiont Piriformospora indica.</title>
        <authorList>
            <person name="Zuccaro A."/>
            <person name="Lahrmann U."/>
            <person name="Guldener U."/>
            <person name="Langen G."/>
            <person name="Pfiffi S."/>
            <person name="Biedenkopf D."/>
            <person name="Wong P."/>
            <person name="Samans B."/>
            <person name="Grimm C."/>
            <person name="Basiewicz M."/>
            <person name="Murat C."/>
            <person name="Martin F."/>
            <person name="Kogel K.H."/>
        </authorList>
    </citation>
    <scope>NUCLEOTIDE SEQUENCE [LARGE SCALE GENOMIC DNA]</scope>
    <source>
        <strain evidence="2 3">DSM 11827</strain>
    </source>
</reference>
<dbReference type="AlphaFoldDB" id="G4TEL3"/>